<reference evidence="1" key="1">
    <citation type="submission" date="2014-11" db="EMBL/GenBank/DDBJ databases">
        <authorList>
            <person name="Amaro Gonzalez C."/>
        </authorList>
    </citation>
    <scope>NUCLEOTIDE SEQUENCE</scope>
</reference>
<proteinExistence type="predicted"/>
<sequence length="47" mass="5563">MIKRLYVNMQSKCQSLPFYIVIISMLQYSIYSHYSSCNIQYSQCTGK</sequence>
<dbReference type="AlphaFoldDB" id="A0A0E9S147"/>
<protein>
    <submittedName>
        <fullName evidence="1">Uncharacterized protein</fullName>
    </submittedName>
</protein>
<name>A0A0E9S147_ANGAN</name>
<reference evidence="1" key="2">
    <citation type="journal article" date="2015" name="Fish Shellfish Immunol.">
        <title>Early steps in the European eel (Anguilla anguilla)-Vibrio vulnificus interaction in the gills: Role of the RtxA13 toxin.</title>
        <authorList>
            <person name="Callol A."/>
            <person name="Pajuelo D."/>
            <person name="Ebbesson L."/>
            <person name="Teles M."/>
            <person name="MacKenzie S."/>
            <person name="Amaro C."/>
        </authorList>
    </citation>
    <scope>NUCLEOTIDE SEQUENCE</scope>
</reference>
<evidence type="ECO:0000313" key="1">
    <source>
        <dbReference type="EMBL" id="JAH34917.1"/>
    </source>
</evidence>
<dbReference type="EMBL" id="GBXM01073660">
    <property type="protein sequence ID" value="JAH34917.1"/>
    <property type="molecule type" value="Transcribed_RNA"/>
</dbReference>
<organism evidence="1">
    <name type="scientific">Anguilla anguilla</name>
    <name type="common">European freshwater eel</name>
    <name type="synonym">Muraena anguilla</name>
    <dbReference type="NCBI Taxonomy" id="7936"/>
    <lineage>
        <taxon>Eukaryota</taxon>
        <taxon>Metazoa</taxon>
        <taxon>Chordata</taxon>
        <taxon>Craniata</taxon>
        <taxon>Vertebrata</taxon>
        <taxon>Euteleostomi</taxon>
        <taxon>Actinopterygii</taxon>
        <taxon>Neopterygii</taxon>
        <taxon>Teleostei</taxon>
        <taxon>Anguilliformes</taxon>
        <taxon>Anguillidae</taxon>
        <taxon>Anguilla</taxon>
    </lineage>
</organism>
<accession>A0A0E9S147</accession>